<feature type="compositionally biased region" description="Low complexity" evidence="1">
    <location>
        <begin position="164"/>
        <end position="185"/>
    </location>
</feature>
<dbReference type="InterPro" id="IPR036869">
    <property type="entry name" value="J_dom_sf"/>
</dbReference>
<feature type="compositionally biased region" description="Pro residues" evidence="1">
    <location>
        <begin position="186"/>
        <end position="198"/>
    </location>
</feature>
<reference evidence="3 4" key="1">
    <citation type="journal article" date="2018" name="Mol. Plant">
        <title>The genome of Artemisia annua provides insight into the evolution of Asteraceae family and artemisinin biosynthesis.</title>
        <authorList>
            <person name="Shen Q."/>
            <person name="Zhang L."/>
            <person name="Liao Z."/>
            <person name="Wang S."/>
            <person name="Yan T."/>
            <person name="Shi P."/>
            <person name="Liu M."/>
            <person name="Fu X."/>
            <person name="Pan Q."/>
            <person name="Wang Y."/>
            <person name="Lv Z."/>
            <person name="Lu X."/>
            <person name="Zhang F."/>
            <person name="Jiang W."/>
            <person name="Ma Y."/>
            <person name="Chen M."/>
            <person name="Hao X."/>
            <person name="Li L."/>
            <person name="Tang Y."/>
            <person name="Lv G."/>
            <person name="Zhou Y."/>
            <person name="Sun X."/>
            <person name="Brodelius P.E."/>
            <person name="Rose J.K.C."/>
            <person name="Tang K."/>
        </authorList>
    </citation>
    <scope>NUCLEOTIDE SEQUENCE [LARGE SCALE GENOMIC DNA]</scope>
    <source>
        <strain evidence="4">cv. Huhao1</strain>
        <tissue evidence="3">Leaf</tissue>
    </source>
</reference>
<accession>A0A2U1PWR3</accession>
<evidence type="ECO:0000256" key="1">
    <source>
        <dbReference type="SAM" id="MobiDB-lite"/>
    </source>
</evidence>
<dbReference type="PANTHER" id="PTHR44137">
    <property type="entry name" value="BNAC03G44070D PROTEIN"/>
    <property type="match status" value="1"/>
</dbReference>
<evidence type="ECO:0000259" key="2">
    <source>
        <dbReference type="PROSITE" id="PS50076"/>
    </source>
</evidence>
<dbReference type="SUPFAM" id="SSF46565">
    <property type="entry name" value="Chaperone J-domain"/>
    <property type="match status" value="1"/>
</dbReference>
<feature type="region of interest" description="Disordered" evidence="1">
    <location>
        <begin position="139"/>
        <end position="200"/>
    </location>
</feature>
<dbReference type="Gene3D" id="1.10.287.110">
    <property type="entry name" value="DnaJ domain"/>
    <property type="match status" value="1"/>
</dbReference>
<dbReference type="AlphaFoldDB" id="A0A2U1PWR3"/>
<dbReference type="PANTHER" id="PTHR44137:SF37">
    <property type="entry name" value="DNAJ DOMAIN, CHAPERONE J-DOMAIN SUPERFAMILY"/>
    <property type="match status" value="1"/>
</dbReference>
<protein>
    <submittedName>
        <fullName evidence="3">DnaJ domain-containing protein</fullName>
    </submittedName>
</protein>
<gene>
    <name evidence="3" type="ORF">CTI12_AA103120</name>
</gene>
<dbReference type="STRING" id="35608.A0A2U1PWR3"/>
<sequence length="293" mass="32771">MECNREEAIKAKTIAEKKFADKDFAGAKKFTLKAQALYPELNGISQMLITLDVYISYEKKVNGESDWYGILDANPFDDDETIRKQYRKLALMLHPDKNKSVGADDAFKILSEAWTLLSDKVKRFAYDLRRNLSALQQNVSLKKEHPSADPGVNGAHPHYANKATSNPTNDSRTNSTNTTQTGPAPVHHPAPTPTPASAPDPSMFQLSHAFSCCRDACAKEFCLPNFSGYCSYYNTNIDVNERLKRARSLYEDLYTQIVLKRRREQNGQSSSVNNASNFFTMSPGTYSFAPGSN</sequence>
<dbReference type="Proteomes" id="UP000245207">
    <property type="component" value="Unassembled WGS sequence"/>
</dbReference>
<dbReference type="EMBL" id="PKPP01000645">
    <property type="protein sequence ID" value="PWA90208.1"/>
    <property type="molecule type" value="Genomic_DNA"/>
</dbReference>
<proteinExistence type="predicted"/>
<comment type="caution">
    <text evidence="3">The sequence shown here is derived from an EMBL/GenBank/DDBJ whole genome shotgun (WGS) entry which is preliminary data.</text>
</comment>
<dbReference type="OrthoDB" id="10250354at2759"/>
<dbReference type="SMART" id="SM00271">
    <property type="entry name" value="DnaJ"/>
    <property type="match status" value="1"/>
</dbReference>
<dbReference type="Pfam" id="PF00226">
    <property type="entry name" value="DnaJ"/>
    <property type="match status" value="1"/>
</dbReference>
<dbReference type="PRINTS" id="PR00625">
    <property type="entry name" value="JDOMAIN"/>
</dbReference>
<organism evidence="3 4">
    <name type="scientific">Artemisia annua</name>
    <name type="common">Sweet wormwood</name>
    <dbReference type="NCBI Taxonomy" id="35608"/>
    <lineage>
        <taxon>Eukaryota</taxon>
        <taxon>Viridiplantae</taxon>
        <taxon>Streptophyta</taxon>
        <taxon>Embryophyta</taxon>
        <taxon>Tracheophyta</taxon>
        <taxon>Spermatophyta</taxon>
        <taxon>Magnoliopsida</taxon>
        <taxon>eudicotyledons</taxon>
        <taxon>Gunneridae</taxon>
        <taxon>Pentapetalae</taxon>
        <taxon>asterids</taxon>
        <taxon>campanulids</taxon>
        <taxon>Asterales</taxon>
        <taxon>Asteraceae</taxon>
        <taxon>Asteroideae</taxon>
        <taxon>Anthemideae</taxon>
        <taxon>Artemisiinae</taxon>
        <taxon>Artemisia</taxon>
    </lineage>
</organism>
<evidence type="ECO:0000313" key="3">
    <source>
        <dbReference type="EMBL" id="PWA90208.1"/>
    </source>
</evidence>
<dbReference type="PROSITE" id="PS50076">
    <property type="entry name" value="DNAJ_2"/>
    <property type="match status" value="1"/>
</dbReference>
<evidence type="ECO:0000313" key="4">
    <source>
        <dbReference type="Proteomes" id="UP000245207"/>
    </source>
</evidence>
<feature type="domain" description="J" evidence="2">
    <location>
        <begin position="66"/>
        <end position="130"/>
    </location>
</feature>
<dbReference type="CDD" id="cd06257">
    <property type="entry name" value="DnaJ"/>
    <property type="match status" value="1"/>
</dbReference>
<dbReference type="InterPro" id="IPR001623">
    <property type="entry name" value="DnaJ_domain"/>
</dbReference>
<keyword evidence="4" id="KW-1185">Reference proteome</keyword>
<name>A0A2U1PWR3_ARTAN</name>